<dbReference type="NCBIfam" id="NF033206">
    <property type="entry name" value="ScyE_fam"/>
    <property type="match status" value="1"/>
</dbReference>
<accession>A0A8G1UE35</accession>
<dbReference type="Proteomes" id="UP000266906">
    <property type="component" value="Unassembled WGS sequence"/>
</dbReference>
<reference evidence="4 5" key="1">
    <citation type="submission" date="2018-11" db="EMBL/GenBank/DDBJ databases">
        <title>Sequencing the genomes of 1000 actinobacteria strains.</title>
        <authorList>
            <person name="Klenk H.-P."/>
        </authorList>
    </citation>
    <scope>NUCLEOTIDE SEQUENCE [LARGE SCALE GENOMIC DNA]</scope>
    <source>
        <strain evidence="2 5">DSM 44780</strain>
        <strain evidence="3 4">DSM 44781</strain>
    </source>
</reference>
<comment type="caution">
    <text evidence="3">The sequence shown here is derived from an EMBL/GenBank/DDBJ whole genome shotgun (WGS) entry which is preliminary data.</text>
</comment>
<dbReference type="Gene3D" id="2.120.10.30">
    <property type="entry name" value="TolB, C-terminal domain"/>
    <property type="match status" value="1"/>
</dbReference>
<gene>
    <name evidence="3" type="ORF">EDD38_7551</name>
    <name evidence="2" type="ORF">EDD39_7637</name>
</gene>
<feature type="signal peptide" evidence="1">
    <location>
        <begin position="1"/>
        <end position="30"/>
    </location>
</feature>
<protein>
    <recommendedName>
        <fullName evidence="6">ScyD/ScyE family protein</fullName>
    </recommendedName>
</protein>
<evidence type="ECO:0000313" key="4">
    <source>
        <dbReference type="Proteomes" id="UP000266906"/>
    </source>
</evidence>
<accession>A0A3N4RSC0</accession>
<dbReference type="InterPro" id="IPR011042">
    <property type="entry name" value="6-blade_b-propeller_TolB-like"/>
</dbReference>
<sequence length="356" mass="35913">MSGSRTLWRAALLAAVAVVGVAGTSIPASATPSLQVIADHLKNPRKITVQWNGTILVAEAGEGLPGCAAGQTCAAPTGAVYRVQGTSQGRVVTGLPSAATISTTPGSPVQAMGPVQVFPDYYNGGYTVINGYDGTTGTRAALGADGAKLGTIERTSDGSVVADLTAYETQFSPDGRGPESNPYGFAPSGSDWLAIDAAGNDVVKVSGSTLSTRALLPDNQTANGPVQSVPTAIVPGQNGTYYIADMGGMQPGASRIWKLTPGQQPQVLASGLTNLIDLTTDNSGNLVALSLTTGFGANGPLPGALFRVDPCSGAVNEIPSGGLLNMPTGVAVGPQGQIYISNNGSTTDGQLVRLRS</sequence>
<dbReference type="Proteomes" id="UP000267408">
    <property type="component" value="Unassembled WGS sequence"/>
</dbReference>
<dbReference type="EMBL" id="RKQG01000005">
    <property type="protein sequence ID" value="RPE26914.1"/>
    <property type="molecule type" value="Genomic_DNA"/>
</dbReference>
<keyword evidence="4" id="KW-1185">Reference proteome</keyword>
<evidence type="ECO:0000256" key="1">
    <source>
        <dbReference type="SAM" id="SignalP"/>
    </source>
</evidence>
<dbReference type="AlphaFoldDB" id="A0A3N4RSC0"/>
<dbReference type="EMBL" id="RJVJ01000004">
    <property type="protein sequence ID" value="ROR34076.1"/>
    <property type="molecule type" value="Genomic_DNA"/>
</dbReference>
<evidence type="ECO:0000313" key="5">
    <source>
        <dbReference type="Proteomes" id="UP000267408"/>
    </source>
</evidence>
<dbReference type="InterPro" id="IPR048031">
    <property type="entry name" value="ScyD/ScyE-like"/>
</dbReference>
<evidence type="ECO:0000313" key="3">
    <source>
        <dbReference type="EMBL" id="RPE26914.1"/>
    </source>
</evidence>
<name>A0A3N4RSC0_9ACTN</name>
<evidence type="ECO:0000313" key="2">
    <source>
        <dbReference type="EMBL" id="ROR34076.1"/>
    </source>
</evidence>
<organism evidence="3 4">
    <name type="scientific">Kitasatospora cineracea</name>
    <dbReference type="NCBI Taxonomy" id="88074"/>
    <lineage>
        <taxon>Bacteria</taxon>
        <taxon>Bacillati</taxon>
        <taxon>Actinomycetota</taxon>
        <taxon>Actinomycetes</taxon>
        <taxon>Kitasatosporales</taxon>
        <taxon>Streptomycetaceae</taxon>
        <taxon>Kitasatospora</taxon>
    </lineage>
</organism>
<dbReference type="SUPFAM" id="SSF63829">
    <property type="entry name" value="Calcium-dependent phosphotriesterase"/>
    <property type="match status" value="1"/>
</dbReference>
<dbReference type="RefSeq" id="WP_162870353.1">
    <property type="nucleotide sequence ID" value="NZ_JBEYIY010000023.1"/>
</dbReference>
<proteinExistence type="predicted"/>
<evidence type="ECO:0008006" key="6">
    <source>
        <dbReference type="Google" id="ProtNLM"/>
    </source>
</evidence>
<feature type="chain" id="PRO_5044596185" description="ScyD/ScyE family protein" evidence="1">
    <location>
        <begin position="31"/>
        <end position="356"/>
    </location>
</feature>
<keyword evidence="1" id="KW-0732">Signal</keyword>